<dbReference type="GO" id="GO:0005874">
    <property type="term" value="C:microtubule"/>
    <property type="evidence" value="ECO:0007669"/>
    <property type="project" value="UniProtKB-KW"/>
</dbReference>
<evidence type="ECO:0000313" key="17">
    <source>
        <dbReference type="EMBL" id="ODQ68018.1"/>
    </source>
</evidence>
<dbReference type="EMBL" id="KV454406">
    <property type="protein sequence ID" value="ODQ68018.1"/>
    <property type="molecule type" value="Genomic_DNA"/>
</dbReference>
<evidence type="ECO:0000256" key="5">
    <source>
        <dbReference type="ARBA" id="ARBA00020259"/>
    </source>
</evidence>
<dbReference type="PANTHER" id="PTHR28222">
    <property type="entry name" value="DASH COMPLEX SUBUNIT DAD4"/>
    <property type="match status" value="1"/>
</dbReference>
<evidence type="ECO:0000256" key="7">
    <source>
        <dbReference type="ARBA" id="ARBA00022490"/>
    </source>
</evidence>
<keyword evidence="10" id="KW-0498">Mitosis</keyword>
<comment type="similarity">
    <text evidence="4">Belongs to the DASH complex DAD4 family.</text>
</comment>
<evidence type="ECO:0000256" key="4">
    <source>
        <dbReference type="ARBA" id="ARBA00009754"/>
    </source>
</evidence>
<evidence type="ECO:0000256" key="11">
    <source>
        <dbReference type="ARBA" id="ARBA00022838"/>
    </source>
</evidence>
<evidence type="ECO:0000256" key="8">
    <source>
        <dbReference type="ARBA" id="ARBA00022618"/>
    </source>
</evidence>
<dbReference type="GO" id="GO:0042729">
    <property type="term" value="C:DASH complex"/>
    <property type="evidence" value="ECO:0007669"/>
    <property type="project" value="EnsemblFungi"/>
</dbReference>
<dbReference type="InterPro" id="IPR013959">
    <property type="entry name" value="DASH_Dad4"/>
</dbReference>
<proteinExistence type="inferred from homology"/>
<evidence type="ECO:0000256" key="2">
    <source>
        <dbReference type="ARBA" id="ARBA00004186"/>
    </source>
</evidence>
<keyword evidence="18" id="KW-1185">Reference proteome</keyword>
<comment type="subcellular location">
    <subcellularLocation>
        <location evidence="3">Chromosome</location>
        <location evidence="3">Centromere</location>
        <location evidence="3">Kinetochore</location>
    </subcellularLocation>
    <subcellularLocation>
        <location evidence="2">Cytoplasm</location>
        <location evidence="2">Cytoskeleton</location>
        <location evidence="2">Spindle</location>
    </subcellularLocation>
    <subcellularLocation>
        <location evidence="1">Nucleus</location>
    </subcellularLocation>
</comment>
<feature type="non-terminal residue" evidence="17">
    <location>
        <position position="1"/>
    </location>
</feature>
<dbReference type="OrthoDB" id="5516652at2759"/>
<reference evidence="17 18" key="1">
    <citation type="journal article" date="2016" name="Proc. Natl. Acad. Sci. U.S.A.">
        <title>Comparative genomics of biotechnologically important yeasts.</title>
        <authorList>
            <person name="Riley R."/>
            <person name="Haridas S."/>
            <person name="Wolfe K.H."/>
            <person name="Lopes M.R."/>
            <person name="Hittinger C.T."/>
            <person name="Goeker M."/>
            <person name="Salamov A.A."/>
            <person name="Wisecaver J.H."/>
            <person name="Long T.M."/>
            <person name="Calvey C.H."/>
            <person name="Aerts A.L."/>
            <person name="Barry K.W."/>
            <person name="Choi C."/>
            <person name="Clum A."/>
            <person name="Coughlan A.Y."/>
            <person name="Deshpande S."/>
            <person name="Douglass A.P."/>
            <person name="Hanson S.J."/>
            <person name="Klenk H.-P."/>
            <person name="LaButti K.M."/>
            <person name="Lapidus A."/>
            <person name="Lindquist E.A."/>
            <person name="Lipzen A.M."/>
            <person name="Meier-Kolthoff J.P."/>
            <person name="Ohm R.A."/>
            <person name="Otillar R.P."/>
            <person name="Pangilinan J.L."/>
            <person name="Peng Y."/>
            <person name="Rokas A."/>
            <person name="Rosa C.A."/>
            <person name="Scheuner C."/>
            <person name="Sibirny A.A."/>
            <person name="Slot J.C."/>
            <person name="Stielow J.B."/>
            <person name="Sun H."/>
            <person name="Kurtzman C.P."/>
            <person name="Blackwell M."/>
            <person name="Grigoriev I.V."/>
            <person name="Jeffries T.W."/>
        </authorList>
    </citation>
    <scope>NUCLEOTIDE SEQUENCE [LARGE SCALE GENOMIC DNA]</scope>
    <source>
        <strain evidence="17 18">DSM 6958</strain>
    </source>
</reference>
<evidence type="ECO:0000256" key="12">
    <source>
        <dbReference type="ARBA" id="ARBA00023212"/>
    </source>
</evidence>
<evidence type="ECO:0000256" key="10">
    <source>
        <dbReference type="ARBA" id="ARBA00022776"/>
    </source>
</evidence>
<feature type="non-terminal residue" evidence="17">
    <location>
        <position position="67"/>
    </location>
</feature>
<keyword evidence="14" id="KW-0131">Cell cycle</keyword>
<evidence type="ECO:0000256" key="14">
    <source>
        <dbReference type="ARBA" id="ARBA00023306"/>
    </source>
</evidence>
<keyword evidence="8" id="KW-0132">Cell division</keyword>
<protein>
    <recommendedName>
        <fullName evidence="5">DASH complex subunit DAD4</fullName>
    </recommendedName>
    <alternativeName>
        <fullName evidence="16">Outer kinetochore protein DAD4</fullName>
    </alternativeName>
</protein>
<evidence type="ECO:0000256" key="16">
    <source>
        <dbReference type="ARBA" id="ARBA00030569"/>
    </source>
</evidence>
<evidence type="ECO:0000256" key="9">
    <source>
        <dbReference type="ARBA" id="ARBA00022701"/>
    </source>
</evidence>
<evidence type="ECO:0000256" key="1">
    <source>
        <dbReference type="ARBA" id="ARBA00004123"/>
    </source>
</evidence>
<name>A0A1E3PRV7_9ASCO</name>
<keyword evidence="12" id="KW-0206">Cytoskeleton</keyword>
<dbReference type="GO" id="GO:0008608">
    <property type="term" value="P:attachment of spindle microtubules to kinetochore"/>
    <property type="evidence" value="ECO:0007669"/>
    <property type="project" value="InterPro"/>
</dbReference>
<evidence type="ECO:0000313" key="18">
    <source>
        <dbReference type="Proteomes" id="UP000095009"/>
    </source>
</evidence>
<evidence type="ECO:0000256" key="13">
    <source>
        <dbReference type="ARBA" id="ARBA00023242"/>
    </source>
</evidence>
<evidence type="ECO:0000256" key="3">
    <source>
        <dbReference type="ARBA" id="ARBA00004629"/>
    </source>
</evidence>
<accession>A0A1E3PRV7</accession>
<keyword evidence="7" id="KW-0963">Cytoplasm</keyword>
<keyword evidence="6" id="KW-0158">Chromosome</keyword>
<organism evidence="17 18">
    <name type="scientific">Nadsonia fulvescens var. elongata DSM 6958</name>
    <dbReference type="NCBI Taxonomy" id="857566"/>
    <lineage>
        <taxon>Eukaryota</taxon>
        <taxon>Fungi</taxon>
        <taxon>Dikarya</taxon>
        <taxon>Ascomycota</taxon>
        <taxon>Saccharomycotina</taxon>
        <taxon>Dipodascomycetes</taxon>
        <taxon>Dipodascales</taxon>
        <taxon>Dipodascales incertae sedis</taxon>
        <taxon>Nadsonia</taxon>
    </lineage>
</organism>
<dbReference type="STRING" id="857566.A0A1E3PRV7"/>
<dbReference type="GO" id="GO:0051301">
    <property type="term" value="P:cell division"/>
    <property type="evidence" value="ECO:0007669"/>
    <property type="project" value="UniProtKB-KW"/>
</dbReference>
<keyword evidence="11" id="KW-0995">Kinetochore</keyword>
<dbReference type="AlphaFoldDB" id="A0A1E3PRV7"/>
<evidence type="ECO:0000256" key="6">
    <source>
        <dbReference type="ARBA" id="ARBA00022454"/>
    </source>
</evidence>
<sequence length="67" mass="7976">IENPYEQAQNALFERIVNNMAKLNDVVKEANRGLTEINMKNMNVELTVQMWQKYERNASFYLHETNQ</sequence>
<dbReference type="PANTHER" id="PTHR28222:SF1">
    <property type="entry name" value="DASH COMPLEX SUBUNIT DAD4"/>
    <property type="match status" value="1"/>
</dbReference>
<gene>
    <name evidence="17" type="ORF">NADFUDRAFT_14373</name>
</gene>
<keyword evidence="9" id="KW-0493">Microtubule</keyword>
<dbReference type="GO" id="GO:0072686">
    <property type="term" value="C:mitotic spindle"/>
    <property type="evidence" value="ECO:0007669"/>
    <property type="project" value="InterPro"/>
</dbReference>
<dbReference type="Pfam" id="PF08650">
    <property type="entry name" value="DASH_Dad4"/>
    <property type="match status" value="1"/>
</dbReference>
<dbReference type="Proteomes" id="UP000095009">
    <property type="component" value="Unassembled WGS sequence"/>
</dbReference>
<keyword evidence="15" id="KW-0137">Centromere</keyword>
<keyword evidence="13" id="KW-0539">Nucleus</keyword>
<evidence type="ECO:0000256" key="15">
    <source>
        <dbReference type="ARBA" id="ARBA00023328"/>
    </source>
</evidence>